<evidence type="ECO:0000313" key="1">
    <source>
        <dbReference type="EMBL" id="EGZ13589.1"/>
    </source>
</evidence>
<evidence type="ECO:0000313" key="2">
    <source>
        <dbReference type="Proteomes" id="UP000002640"/>
    </source>
</evidence>
<accession>G4ZUW5</accession>
<dbReference type="Proteomes" id="UP000002640">
    <property type="component" value="Unassembled WGS sequence"/>
</dbReference>
<dbReference type="AlphaFoldDB" id="G4ZUW5"/>
<gene>
    <name evidence="1" type="ORF">PHYSODRAFT_303082</name>
</gene>
<dbReference type="InParanoid" id="G4ZUW5"/>
<name>G4ZUW5_PHYSP</name>
<organism evidence="1 2">
    <name type="scientific">Phytophthora sojae (strain P6497)</name>
    <name type="common">Soybean stem and root rot agent</name>
    <name type="synonym">Phytophthora megasperma f. sp. glycines</name>
    <dbReference type="NCBI Taxonomy" id="1094619"/>
    <lineage>
        <taxon>Eukaryota</taxon>
        <taxon>Sar</taxon>
        <taxon>Stramenopiles</taxon>
        <taxon>Oomycota</taxon>
        <taxon>Peronosporomycetes</taxon>
        <taxon>Peronosporales</taxon>
        <taxon>Peronosporaceae</taxon>
        <taxon>Phytophthora</taxon>
    </lineage>
</organism>
<dbReference type="RefSeq" id="XP_009531018.1">
    <property type="nucleotide sequence ID" value="XM_009532723.1"/>
</dbReference>
<keyword evidence="2" id="KW-1185">Reference proteome</keyword>
<reference evidence="1 2" key="1">
    <citation type="journal article" date="2006" name="Science">
        <title>Phytophthora genome sequences uncover evolutionary origins and mechanisms of pathogenesis.</title>
        <authorList>
            <person name="Tyler B.M."/>
            <person name="Tripathy S."/>
            <person name="Zhang X."/>
            <person name="Dehal P."/>
            <person name="Jiang R.H."/>
            <person name="Aerts A."/>
            <person name="Arredondo F.D."/>
            <person name="Baxter L."/>
            <person name="Bensasson D."/>
            <person name="Beynon J.L."/>
            <person name="Chapman J."/>
            <person name="Damasceno C.M."/>
            <person name="Dorrance A.E."/>
            <person name="Dou D."/>
            <person name="Dickerman A.W."/>
            <person name="Dubchak I.L."/>
            <person name="Garbelotto M."/>
            <person name="Gijzen M."/>
            <person name="Gordon S.G."/>
            <person name="Govers F."/>
            <person name="Grunwald N.J."/>
            <person name="Huang W."/>
            <person name="Ivors K.L."/>
            <person name="Jones R.W."/>
            <person name="Kamoun S."/>
            <person name="Krampis K."/>
            <person name="Lamour K.H."/>
            <person name="Lee M.K."/>
            <person name="McDonald W.H."/>
            <person name="Medina M."/>
            <person name="Meijer H.J."/>
            <person name="Nordberg E.K."/>
            <person name="Maclean D.J."/>
            <person name="Ospina-Giraldo M.D."/>
            <person name="Morris P.F."/>
            <person name="Phuntumart V."/>
            <person name="Putnam N.H."/>
            <person name="Rash S."/>
            <person name="Rose J.K."/>
            <person name="Sakihama Y."/>
            <person name="Salamov A.A."/>
            <person name="Savidor A."/>
            <person name="Scheuring C.F."/>
            <person name="Smith B.M."/>
            <person name="Sobral B.W."/>
            <person name="Terry A."/>
            <person name="Torto-Alalibo T.A."/>
            <person name="Win J."/>
            <person name="Xu Z."/>
            <person name="Zhang H."/>
            <person name="Grigoriev I.V."/>
            <person name="Rokhsar D.S."/>
            <person name="Boore J.L."/>
        </authorList>
    </citation>
    <scope>NUCLEOTIDE SEQUENCE [LARGE SCALE GENOMIC DNA]</scope>
    <source>
        <strain evidence="1 2">P6497</strain>
    </source>
</reference>
<sequence>MTSYCEHERLRRKSHGWRSLLHPSVLGAYLAVSRRIIVGPIVLLLLFAATNYLSPDATFLITSDNSIFAFTEKDLSMAGGGCTDCLGTCKIVLLTYAMYNRVALTSAPPFTAFTASAGHVTTLNLSIPQQTKRELELGIERAKDCVTTWSIIAISRLFLFPITSNSTEFGKIPAVAIIIAHDVTECRPDVPTDESLLGSKLALAMDGWDLLADVPEALTLFPYYDSDLACGQSRRGDEVQS</sequence>
<dbReference type="EMBL" id="JH159156">
    <property type="protein sequence ID" value="EGZ13589.1"/>
    <property type="molecule type" value="Genomic_DNA"/>
</dbReference>
<dbReference type="KEGG" id="psoj:PHYSODRAFT_303082"/>
<dbReference type="GeneID" id="20642226"/>
<proteinExistence type="predicted"/>
<protein>
    <submittedName>
        <fullName evidence="1">Uncharacterized protein</fullName>
    </submittedName>
</protein>